<accession>A0A1W2THI9</accession>
<gene>
    <name evidence="1" type="ORF">SAMD00023353_0900720</name>
</gene>
<dbReference type="Proteomes" id="UP000054516">
    <property type="component" value="Unassembled WGS sequence"/>
</dbReference>
<dbReference type="OrthoDB" id="4601221at2759"/>
<evidence type="ECO:0000313" key="2">
    <source>
        <dbReference type="Proteomes" id="UP000054516"/>
    </source>
</evidence>
<organism evidence="1">
    <name type="scientific">Rosellinia necatrix</name>
    <name type="common">White root-rot fungus</name>
    <dbReference type="NCBI Taxonomy" id="77044"/>
    <lineage>
        <taxon>Eukaryota</taxon>
        <taxon>Fungi</taxon>
        <taxon>Dikarya</taxon>
        <taxon>Ascomycota</taxon>
        <taxon>Pezizomycotina</taxon>
        <taxon>Sordariomycetes</taxon>
        <taxon>Xylariomycetidae</taxon>
        <taxon>Xylariales</taxon>
        <taxon>Xylariaceae</taxon>
        <taxon>Rosellinia</taxon>
    </lineage>
</organism>
<evidence type="ECO:0000313" key="1">
    <source>
        <dbReference type="EMBL" id="GAP87600.2"/>
    </source>
</evidence>
<dbReference type="AlphaFoldDB" id="A0A1W2THI9"/>
<keyword evidence="2" id="KW-1185">Reference proteome</keyword>
<sequence>MGRLGIKGTDSTLVIGRLPMMPSRQVWLLPCIQLTARYVAGIPKPSSRAVSIRPPATKMGPPRAREDMLGSNRSGHELAIFSSGISWAVCFFDGAGPMAQEFRPPRAGDLAGQSVAVFVPYYQLYLFADHARRLGTPWQPFLSNPAGHCRLKVFRCDGTGAAQQWTHTFHVVWDQNYQDGHFRFLPAQALEGRMEPGSYFIDCEFYKGQWERDQPDASYTTGMFDVHENRGLAGLGGMQLSG</sequence>
<reference evidence="1" key="1">
    <citation type="submission" date="2016-03" db="EMBL/GenBank/DDBJ databases">
        <title>Draft genome sequence of Rosellinia necatrix.</title>
        <authorList>
            <person name="Kanematsu S."/>
        </authorList>
    </citation>
    <scope>NUCLEOTIDE SEQUENCE [LARGE SCALE GENOMIC DNA]</scope>
    <source>
        <strain evidence="1">W97</strain>
    </source>
</reference>
<proteinExistence type="predicted"/>
<name>A0A1W2THI9_ROSNE</name>
<protein>
    <submittedName>
        <fullName evidence="1">Uncharacterized protein</fullName>
    </submittedName>
</protein>
<dbReference type="EMBL" id="DF977454">
    <property type="protein sequence ID" value="GAP87600.2"/>
    <property type="molecule type" value="Genomic_DNA"/>
</dbReference>